<comment type="cofactor">
    <cofactor evidence="1">
        <name>FAD</name>
        <dbReference type="ChEBI" id="CHEBI:57692"/>
    </cofactor>
</comment>
<comment type="similarity">
    <text evidence="2">Belongs to the FAD-binding monooxygenase family.</text>
</comment>
<evidence type="ECO:0000256" key="2">
    <source>
        <dbReference type="ARBA" id="ARBA00010139"/>
    </source>
</evidence>
<keyword evidence="3" id="KW-0285">Flavoprotein</keyword>
<dbReference type="HOGENOM" id="CLU_006937_8_2_1"/>
<dbReference type="EMBL" id="JMSE01001403">
    <property type="protein sequence ID" value="KDN61551.1"/>
    <property type="molecule type" value="Genomic_DNA"/>
</dbReference>
<dbReference type="InterPro" id="IPR050775">
    <property type="entry name" value="FAD-binding_Monooxygenases"/>
</dbReference>
<dbReference type="Proteomes" id="UP000027238">
    <property type="component" value="Unassembled WGS sequence"/>
</dbReference>
<protein>
    <recommendedName>
        <fullName evidence="9">Monooxygenase</fullName>
    </recommendedName>
</protein>
<evidence type="ECO:0000256" key="6">
    <source>
        <dbReference type="ARBA" id="ARBA00023002"/>
    </source>
</evidence>
<dbReference type="PANTHER" id="PTHR43098">
    <property type="entry name" value="L-ORNITHINE N(5)-MONOOXYGENASE-RELATED"/>
    <property type="match status" value="1"/>
</dbReference>
<dbReference type="SUPFAM" id="SSF51905">
    <property type="entry name" value="FAD/NAD(P)-binding domain"/>
    <property type="match status" value="1"/>
</dbReference>
<comment type="caution">
    <text evidence="7">The sequence shown here is derived from an EMBL/GenBank/DDBJ whole genome shotgun (WGS) entry which is preliminary data.</text>
</comment>
<evidence type="ECO:0008006" key="9">
    <source>
        <dbReference type="Google" id="ProtNLM"/>
    </source>
</evidence>
<keyword evidence="5" id="KW-0521">NADP</keyword>
<evidence type="ECO:0000313" key="8">
    <source>
        <dbReference type="Proteomes" id="UP000027238"/>
    </source>
</evidence>
<dbReference type="InterPro" id="IPR036188">
    <property type="entry name" value="FAD/NAD-bd_sf"/>
</dbReference>
<evidence type="ECO:0000313" key="7">
    <source>
        <dbReference type="EMBL" id="KDN61551.1"/>
    </source>
</evidence>
<dbReference type="PANTHER" id="PTHR43098:SF2">
    <property type="entry name" value="FAD-BINDING MONOOXYGENASE AUSB-RELATED"/>
    <property type="match status" value="1"/>
</dbReference>
<dbReference type="STRING" id="1173701.A0A066X725"/>
<proteinExistence type="inferred from homology"/>
<accession>A0A066X725</accession>
<dbReference type="OrthoDB" id="66881at2759"/>
<gene>
    <name evidence="7" type="ORF">CSUB01_11425</name>
</gene>
<organism evidence="7 8">
    <name type="scientific">Colletotrichum sublineola</name>
    <name type="common">Sorghum anthracnose fungus</name>
    <dbReference type="NCBI Taxonomy" id="1173701"/>
    <lineage>
        <taxon>Eukaryota</taxon>
        <taxon>Fungi</taxon>
        <taxon>Dikarya</taxon>
        <taxon>Ascomycota</taxon>
        <taxon>Pezizomycotina</taxon>
        <taxon>Sordariomycetes</taxon>
        <taxon>Hypocreomycetidae</taxon>
        <taxon>Glomerellales</taxon>
        <taxon>Glomerellaceae</taxon>
        <taxon>Colletotrichum</taxon>
        <taxon>Colletotrichum graminicola species complex</taxon>
    </lineage>
</organism>
<dbReference type="GO" id="GO:0016491">
    <property type="term" value="F:oxidoreductase activity"/>
    <property type="evidence" value="ECO:0007669"/>
    <property type="project" value="UniProtKB-KW"/>
</dbReference>
<keyword evidence="4" id="KW-0274">FAD</keyword>
<dbReference type="AlphaFoldDB" id="A0A066X725"/>
<name>A0A066X725_COLSU</name>
<evidence type="ECO:0000256" key="1">
    <source>
        <dbReference type="ARBA" id="ARBA00001974"/>
    </source>
</evidence>
<dbReference type="eggNOG" id="KOG1399">
    <property type="taxonomic scope" value="Eukaryota"/>
</dbReference>
<keyword evidence="8" id="KW-1185">Reference proteome</keyword>
<dbReference type="Gene3D" id="3.50.50.60">
    <property type="entry name" value="FAD/NAD(P)-binding domain"/>
    <property type="match status" value="1"/>
</dbReference>
<evidence type="ECO:0000256" key="4">
    <source>
        <dbReference type="ARBA" id="ARBA00022827"/>
    </source>
</evidence>
<sequence length="296" mass="32490">MPLVGLWGTRRFKDLKPEDAQAHTESMLQREAPHVQLLRDHINRTVKNPAIAAQLTPWYPGWCKRPAYHASYLQTFDKPNVTLVDTNGQGVQAYTARGVVAGTGDDVREYALDALVLATGFDLSGKKNSIAKDSGYKCTGRDGRSLDDKWESLEFATLYGLATHGFPNYFFLGGTSNTAASANTTSAFMSASRTIAHMIKGGMARSADPARTVIKVSREAELEWTESCMKQPTFFAPLATTCLPTYFTGYKGSNEGADEKAIAARKLIYPRGPLHYDDVTREWAEKGTLDGVIVHA</sequence>
<keyword evidence="6" id="KW-0560">Oxidoreductase</keyword>
<evidence type="ECO:0000256" key="3">
    <source>
        <dbReference type="ARBA" id="ARBA00022630"/>
    </source>
</evidence>
<reference evidence="8" key="1">
    <citation type="journal article" date="2014" name="Genome Announc.">
        <title>Draft genome sequence of Colletotrichum sublineola, a destructive pathogen of cultivated sorghum.</title>
        <authorList>
            <person name="Baroncelli R."/>
            <person name="Sanz-Martin J.M."/>
            <person name="Rech G.E."/>
            <person name="Sukno S.A."/>
            <person name="Thon M.R."/>
        </authorList>
    </citation>
    <scope>NUCLEOTIDE SEQUENCE [LARGE SCALE GENOMIC DNA]</scope>
    <source>
        <strain evidence="8">TX430BB</strain>
    </source>
</reference>
<evidence type="ECO:0000256" key="5">
    <source>
        <dbReference type="ARBA" id="ARBA00022857"/>
    </source>
</evidence>